<protein>
    <submittedName>
        <fullName evidence="3">Polysaccharide deacetylase family protein</fullName>
        <ecNumber evidence="3">3.-.-.-</ecNumber>
    </submittedName>
</protein>
<dbReference type="PANTHER" id="PTHR34216:SF13">
    <property type="entry name" value="XYLANASE_CHITIN DEACETYLASE"/>
    <property type="match status" value="1"/>
</dbReference>
<dbReference type="EC" id="3.-.-.-" evidence="3"/>
<dbReference type="InterPro" id="IPR002509">
    <property type="entry name" value="NODB_dom"/>
</dbReference>
<organism evidence="3 4">
    <name type="scientific">Castellaniella hirudinis</name>
    <dbReference type="NCBI Taxonomy" id="1144617"/>
    <lineage>
        <taxon>Bacteria</taxon>
        <taxon>Pseudomonadati</taxon>
        <taxon>Pseudomonadota</taxon>
        <taxon>Betaproteobacteria</taxon>
        <taxon>Burkholderiales</taxon>
        <taxon>Alcaligenaceae</taxon>
        <taxon>Castellaniella</taxon>
    </lineage>
</organism>
<gene>
    <name evidence="3" type="ORF">ACFO0J_17465</name>
</gene>
<dbReference type="SUPFAM" id="SSF88713">
    <property type="entry name" value="Glycoside hydrolase/deacetylase"/>
    <property type="match status" value="1"/>
</dbReference>
<keyword evidence="1" id="KW-0732">Signal</keyword>
<feature type="domain" description="NodB homology" evidence="2">
    <location>
        <begin position="61"/>
        <end position="280"/>
    </location>
</feature>
<dbReference type="RefSeq" id="WP_376814380.1">
    <property type="nucleotide sequence ID" value="NZ_JBHSDY010000011.1"/>
</dbReference>
<accession>A0ABV8S4A3</accession>
<comment type="caution">
    <text evidence="3">The sequence shown here is derived from an EMBL/GenBank/DDBJ whole genome shotgun (WGS) entry which is preliminary data.</text>
</comment>
<evidence type="ECO:0000256" key="1">
    <source>
        <dbReference type="ARBA" id="ARBA00022729"/>
    </source>
</evidence>
<dbReference type="InterPro" id="IPR051398">
    <property type="entry name" value="Polysacch_Deacetylase"/>
</dbReference>
<evidence type="ECO:0000313" key="4">
    <source>
        <dbReference type="Proteomes" id="UP001595756"/>
    </source>
</evidence>
<dbReference type="Gene3D" id="3.20.20.370">
    <property type="entry name" value="Glycoside hydrolase/deacetylase"/>
    <property type="match status" value="1"/>
</dbReference>
<dbReference type="Proteomes" id="UP001595756">
    <property type="component" value="Unassembled WGS sequence"/>
</dbReference>
<reference evidence="4" key="1">
    <citation type="journal article" date="2019" name="Int. J. Syst. Evol. Microbiol.">
        <title>The Global Catalogue of Microorganisms (GCM) 10K type strain sequencing project: providing services to taxonomists for standard genome sequencing and annotation.</title>
        <authorList>
            <consortium name="The Broad Institute Genomics Platform"/>
            <consortium name="The Broad Institute Genome Sequencing Center for Infectious Disease"/>
            <person name="Wu L."/>
            <person name="Ma J."/>
        </authorList>
    </citation>
    <scope>NUCLEOTIDE SEQUENCE [LARGE SCALE GENOMIC DNA]</scope>
    <source>
        <strain evidence="4">CGMCC 1.19029</strain>
    </source>
</reference>
<evidence type="ECO:0000259" key="2">
    <source>
        <dbReference type="PROSITE" id="PS51677"/>
    </source>
</evidence>
<keyword evidence="3" id="KW-0378">Hydrolase</keyword>
<keyword evidence="4" id="KW-1185">Reference proteome</keyword>
<sequence length="280" mass="32346">MMAAHIVPVLMYHHVRPEGGMIAATPEHFEDQLRWLARRGYHALGTAEFIRHLQQGGAPRRSVLITFDDGYLDNWVYAEPLLRRYGMRATVFVVTGWVGEGPVRPQLGDQEPLPETPEHRDCERRIEAGRADEAILRWSEIQAMQDKGVIEFHSHTHTHTRWDQRDAATKNAHMRDELAQSRDCLRRHLGEVSDQLCWPQGYFDDDYVRLAQEAGFRHLYTTRAFGRNRQGTDPASIFRFAVRDTSGASLGRRVQVAANPVLAPVFNRWKRWKRGQHYGD</sequence>
<dbReference type="PANTHER" id="PTHR34216">
    <property type="match status" value="1"/>
</dbReference>
<dbReference type="Pfam" id="PF01522">
    <property type="entry name" value="Polysacc_deac_1"/>
    <property type="match status" value="1"/>
</dbReference>
<dbReference type="PROSITE" id="PS51677">
    <property type="entry name" value="NODB"/>
    <property type="match status" value="1"/>
</dbReference>
<dbReference type="GO" id="GO:0016787">
    <property type="term" value="F:hydrolase activity"/>
    <property type="evidence" value="ECO:0007669"/>
    <property type="project" value="UniProtKB-KW"/>
</dbReference>
<dbReference type="EMBL" id="JBHSDY010000011">
    <property type="protein sequence ID" value="MFC4299834.1"/>
    <property type="molecule type" value="Genomic_DNA"/>
</dbReference>
<dbReference type="CDD" id="cd10969">
    <property type="entry name" value="CE4_Ecf1_like_5s"/>
    <property type="match status" value="1"/>
</dbReference>
<dbReference type="InterPro" id="IPR011330">
    <property type="entry name" value="Glyco_hydro/deAcase_b/a-brl"/>
</dbReference>
<proteinExistence type="predicted"/>
<evidence type="ECO:0000313" key="3">
    <source>
        <dbReference type="EMBL" id="MFC4299834.1"/>
    </source>
</evidence>
<name>A0ABV8S4A3_9BURK</name>